<evidence type="ECO:0000256" key="5">
    <source>
        <dbReference type="ARBA" id="ARBA00023027"/>
    </source>
</evidence>
<dbReference type="SUPFAM" id="SSF56399">
    <property type="entry name" value="ADP-ribosylation"/>
    <property type="match status" value="1"/>
</dbReference>
<feature type="region of interest" description="Disordered" evidence="7">
    <location>
        <begin position="34"/>
        <end position="54"/>
    </location>
</feature>
<dbReference type="InterPro" id="IPR042080">
    <property type="entry name" value="RNA_2'-PTrans_N"/>
</dbReference>
<name>A0AA36MK32_9DINO</name>
<evidence type="ECO:0000256" key="1">
    <source>
        <dbReference type="ARBA" id="ARBA00003343"/>
    </source>
</evidence>
<evidence type="ECO:0000313" key="8">
    <source>
        <dbReference type="EMBL" id="CAJ1374761.1"/>
    </source>
</evidence>
<comment type="similarity">
    <text evidence="2">Belongs to the KptA/TPT1 family.</text>
</comment>
<protein>
    <recommendedName>
        <fullName evidence="3">2'-phosphotransferase</fullName>
        <ecNumber evidence="3">2.7.1.160</ecNumber>
    </recommendedName>
</protein>
<dbReference type="EMBL" id="CAUJNA010000276">
    <property type="protein sequence ID" value="CAJ1374761.1"/>
    <property type="molecule type" value="Genomic_DNA"/>
</dbReference>
<evidence type="ECO:0000256" key="3">
    <source>
        <dbReference type="ARBA" id="ARBA00012007"/>
    </source>
</evidence>
<reference evidence="8" key="1">
    <citation type="submission" date="2023-08" db="EMBL/GenBank/DDBJ databases">
        <authorList>
            <person name="Chen Y."/>
            <person name="Shah S."/>
            <person name="Dougan E. K."/>
            <person name="Thang M."/>
            <person name="Chan C."/>
        </authorList>
    </citation>
    <scope>NUCLEOTIDE SEQUENCE</scope>
</reference>
<accession>A0AA36MK32</accession>
<dbReference type="EC" id="2.7.1.160" evidence="3"/>
<evidence type="ECO:0000313" key="9">
    <source>
        <dbReference type="Proteomes" id="UP001178507"/>
    </source>
</evidence>
<evidence type="ECO:0000256" key="4">
    <source>
        <dbReference type="ARBA" id="ARBA00022679"/>
    </source>
</evidence>
<comment type="function">
    <text evidence="1">Catalyzes the last step of tRNA splicing, the transfer of the splice junction 2'-phosphate from ligated tRNA to NAD to produce ADP-ribose 1''-2'' cyclic phosphate.</text>
</comment>
<gene>
    <name evidence="8" type="ORF">EVOR1521_LOCUS4219</name>
</gene>
<dbReference type="Gene3D" id="3.20.170.30">
    <property type="match status" value="1"/>
</dbReference>
<dbReference type="InterPro" id="IPR042081">
    <property type="entry name" value="RNA_2'-PTrans_C"/>
</dbReference>
<organism evidence="8 9">
    <name type="scientific">Effrenium voratum</name>
    <dbReference type="NCBI Taxonomy" id="2562239"/>
    <lineage>
        <taxon>Eukaryota</taxon>
        <taxon>Sar</taxon>
        <taxon>Alveolata</taxon>
        <taxon>Dinophyceae</taxon>
        <taxon>Suessiales</taxon>
        <taxon>Symbiodiniaceae</taxon>
        <taxon>Effrenium</taxon>
    </lineage>
</organism>
<dbReference type="Pfam" id="PF01885">
    <property type="entry name" value="PTS_2-RNA"/>
    <property type="match status" value="1"/>
</dbReference>
<evidence type="ECO:0000256" key="7">
    <source>
        <dbReference type="SAM" id="MobiDB-lite"/>
    </source>
</evidence>
<dbReference type="AlphaFoldDB" id="A0AA36MK32"/>
<keyword evidence="9" id="KW-1185">Reference proteome</keyword>
<dbReference type="Gene3D" id="1.10.10.970">
    <property type="entry name" value="RNA 2'-phosphotransferase, Tpt1/KptA family, N-terminal domain"/>
    <property type="match status" value="1"/>
</dbReference>
<comment type="caution">
    <text evidence="8">The sequence shown here is derived from an EMBL/GenBank/DDBJ whole genome shotgun (WGS) entry which is preliminary data.</text>
</comment>
<comment type="catalytic activity">
    <reaction evidence="6">
        <text>2'-phospho-[ligated tRNA] + NAD(+) = mature tRNA + ADP-alpha-D-ribose 1'',2''-cyclic phosphate + nicotinamide</text>
        <dbReference type="Rhea" id="RHEA:23324"/>
        <dbReference type="Rhea" id="RHEA-COMP:11106"/>
        <dbReference type="Rhea" id="RHEA-COMP:11107"/>
        <dbReference type="ChEBI" id="CHEBI:17154"/>
        <dbReference type="ChEBI" id="CHEBI:57540"/>
        <dbReference type="ChEBI" id="CHEBI:76596"/>
        <dbReference type="ChEBI" id="CHEBI:82883"/>
        <dbReference type="ChEBI" id="CHEBI:85027"/>
        <dbReference type="EC" id="2.7.1.160"/>
    </reaction>
</comment>
<dbReference type="InterPro" id="IPR002745">
    <property type="entry name" value="Ptrans_KptA/Tpt1"/>
</dbReference>
<dbReference type="PANTHER" id="PTHR12684:SF2">
    <property type="entry name" value="TRNA 2'-PHOSPHOTRANSFERASE 1"/>
    <property type="match status" value="1"/>
</dbReference>
<dbReference type="Proteomes" id="UP001178507">
    <property type="component" value="Unassembled WGS sequence"/>
</dbReference>
<dbReference type="GO" id="GO:0000215">
    <property type="term" value="F:tRNA 2'-phosphotransferase activity"/>
    <property type="evidence" value="ECO:0007669"/>
    <property type="project" value="UniProtKB-EC"/>
</dbReference>
<sequence length="266" mass="30048">MHLEYLSTLGLCVVQQSPLLLNFAGEEDEIAVPEEPAQKYHPQSQTRREHRDSAGGRELKISKTLVQILRHTALEFDIDVRPDGFCLLQEVLGCKWLASLNATQADVERIVAGNDKKRFELKEDEGRFFVRAVQGHSMKAVDDDQLLEHVTLKNLPDCCVHGTYRKHFESIKAKGLLVGGRQGRSFRNHVHFSSFKPGDKRVISGMRYDCDIGIWIDLKKAIEDGVPFYMSANQVILSPGIDGVVDKKYFTQARDLRNKKDLSLAG</sequence>
<keyword evidence="5" id="KW-0520">NAD</keyword>
<evidence type="ECO:0000256" key="2">
    <source>
        <dbReference type="ARBA" id="ARBA00009836"/>
    </source>
</evidence>
<dbReference type="GO" id="GO:0006388">
    <property type="term" value="P:tRNA splicing, via endonucleolytic cleavage and ligation"/>
    <property type="evidence" value="ECO:0007669"/>
    <property type="project" value="TreeGrafter"/>
</dbReference>
<keyword evidence="4" id="KW-0808">Transferase</keyword>
<dbReference type="PANTHER" id="PTHR12684">
    <property type="entry name" value="PUTATIVE PHOSPHOTRANSFERASE"/>
    <property type="match status" value="1"/>
</dbReference>
<evidence type="ECO:0000256" key="6">
    <source>
        <dbReference type="ARBA" id="ARBA00047949"/>
    </source>
</evidence>
<proteinExistence type="inferred from homology"/>